<dbReference type="PANTHER" id="PTHR23159:SF31">
    <property type="entry name" value="CENTROSOME-ASSOCIATED PROTEIN CEP250 ISOFORM X1"/>
    <property type="match status" value="1"/>
</dbReference>
<feature type="coiled-coil region" evidence="1">
    <location>
        <begin position="770"/>
        <end position="974"/>
    </location>
</feature>
<protein>
    <submittedName>
        <fullName evidence="3">Uncharacterized protein</fullName>
    </submittedName>
</protein>
<feature type="compositionally biased region" description="Basic and acidic residues" evidence="2">
    <location>
        <begin position="1149"/>
        <end position="1180"/>
    </location>
</feature>
<feature type="coiled-coil region" evidence="1">
    <location>
        <begin position="293"/>
        <end position="327"/>
    </location>
</feature>
<evidence type="ECO:0000256" key="2">
    <source>
        <dbReference type="SAM" id="MobiDB-lite"/>
    </source>
</evidence>
<evidence type="ECO:0000256" key="1">
    <source>
        <dbReference type="SAM" id="Coils"/>
    </source>
</evidence>
<name>A0A8J5NEY7_HOMAM</name>
<feature type="region of interest" description="Disordered" evidence="2">
    <location>
        <begin position="477"/>
        <end position="496"/>
    </location>
</feature>
<feature type="region of interest" description="Disordered" evidence="2">
    <location>
        <begin position="1067"/>
        <end position="1089"/>
    </location>
</feature>
<feature type="region of interest" description="Disordered" evidence="2">
    <location>
        <begin position="704"/>
        <end position="759"/>
    </location>
</feature>
<dbReference type="EMBL" id="JAHLQT010001931">
    <property type="protein sequence ID" value="KAG7177656.1"/>
    <property type="molecule type" value="Genomic_DNA"/>
</dbReference>
<evidence type="ECO:0000313" key="4">
    <source>
        <dbReference type="Proteomes" id="UP000747542"/>
    </source>
</evidence>
<dbReference type="Proteomes" id="UP000747542">
    <property type="component" value="Unassembled WGS sequence"/>
</dbReference>
<feature type="coiled-coil region" evidence="1">
    <location>
        <begin position="518"/>
        <end position="559"/>
    </location>
</feature>
<keyword evidence="4" id="KW-1185">Reference proteome</keyword>
<evidence type="ECO:0000313" key="3">
    <source>
        <dbReference type="EMBL" id="KAG7177656.1"/>
    </source>
</evidence>
<gene>
    <name evidence="3" type="ORF">Hamer_G008307</name>
</gene>
<feature type="region of interest" description="Disordered" evidence="2">
    <location>
        <begin position="1149"/>
        <end position="1184"/>
    </location>
</feature>
<keyword evidence="1" id="KW-0175">Coiled coil</keyword>
<accession>A0A8J5NEY7</accession>
<feature type="coiled-coil region" evidence="1">
    <location>
        <begin position="360"/>
        <end position="408"/>
    </location>
</feature>
<sequence length="1205" mass="137250">MANKVCVLESWVRDLGEQNAVLVVTVEELEREAADRVALLEDRLNKMAATTRESCVSLRDHQIQVSSLVTDKIGLEKKAQGLGEKVLTLERKNVCLKEENVNLQSDLNNLVQPNQELNMSFVVSRRSSQSLKDGQRDYLHQLLEDHLRKDNSSMASSFSNLQDAESSMYGGRGSEKDLIIMKLRSDFRNLQSSYEETSQQLLERDKQIADLQTQLTETHHELALSQAEVNTVKHTLQEVRHRNRHESVEITRKEEVIRHLLSKQSFLKKDSMKGSSPSMGDIDTVITGENNVEAQLSENIDVLASRLADLEDECQQLRNQHTALQETHALCSPTINMLQEQLNRSHQTQVELRTVLTAEVAQRHDELVTLRDELKEQEQMHHETQMQLQLKAEVIKDLRKELRDMKDRQLTVDGKNTLTSMKDGVYNGSKETKSTEVQTSEIFSNKNISLAEETNRMSSNGFYSPASQPSQISKLENELEQKLDSSRREGSQKGERMQYLTGQLTSLQLEVGRTHGQAEQLRRQVEKKTELIEKMETENSSLTQQLNEKSSTLERFQTEILKISTDLEKRRKEVYDSSNNPLASNPSVTKSILVDNSSLQSQSELTSACMDNTSSVNSVVSTLPMSTNSCMPGAPLNGNSSPHPRSWQHSALQPLDRYNCDTENMVPDIRPTYQCAKEVLGQNASCAITPDVLSSCSGNSFLMNSSQQSNQSPCSMPSEPPKTVNGQNIWDNKSDTDSKINVDHTPTGQEDLSHAHKHDTRQTHYWKTLAEEATQKLTQAKKENETVSREKEQLLRQAQEAERRRQEVLNSLHLLQGQVQTLEEEVTAAAEARAEAERRAEDIQRNNLQLQEHLSVHEVCEGDGGGVEEEEETSESVERLGQQLEEAVAALTAAREEARNKGELLRRAQQDVDQLSDALGYEKDLNTTLHDQVATLQSQLEGLRCQVTTMEELLDEEQREVASLTDSLTQENKILQEVRIKCDRRFLGEKPSKKTFDKDSFPNKAMRKLFIKYNTPIPSSAAVERMFPMGKDVLRPKRSRMSDKHFEMLARKEAARSEEQIAALKRELQETQDKISRQDRRAREMESEREAEVAAVAERLTAMHEESVRRLEDTLLSYTRMQAHEEYQVESLEESVKELGARLADSELRVKETQKERDALGRSLQEERSRREQDAHEHQRQILRLTEETSLLKVRGRKEINEESD</sequence>
<reference evidence="3" key="1">
    <citation type="journal article" date="2021" name="Sci. Adv.">
        <title>The American lobster genome reveals insights on longevity, neural, and immune adaptations.</title>
        <authorList>
            <person name="Polinski J.M."/>
            <person name="Zimin A.V."/>
            <person name="Clark K.F."/>
            <person name="Kohn A.B."/>
            <person name="Sadowski N."/>
            <person name="Timp W."/>
            <person name="Ptitsyn A."/>
            <person name="Khanna P."/>
            <person name="Romanova D.Y."/>
            <person name="Williams P."/>
            <person name="Greenwood S.J."/>
            <person name="Moroz L.L."/>
            <person name="Walt D.R."/>
            <person name="Bodnar A.G."/>
        </authorList>
    </citation>
    <scope>NUCLEOTIDE SEQUENCE</scope>
    <source>
        <strain evidence="3">GMGI-L3</strain>
    </source>
</reference>
<dbReference type="AlphaFoldDB" id="A0A8J5NEY7"/>
<feature type="compositionally biased region" description="Low complexity" evidence="2">
    <location>
        <begin position="704"/>
        <end position="717"/>
    </location>
</feature>
<feature type="compositionally biased region" description="Basic and acidic residues" evidence="2">
    <location>
        <begin position="732"/>
        <end position="742"/>
    </location>
</feature>
<dbReference type="PANTHER" id="PTHR23159">
    <property type="entry name" value="CENTROSOMAL PROTEIN 2"/>
    <property type="match status" value="1"/>
</dbReference>
<proteinExistence type="predicted"/>
<comment type="caution">
    <text evidence="3">The sequence shown here is derived from an EMBL/GenBank/DDBJ whole genome shotgun (WGS) entry which is preliminary data.</text>
</comment>
<organism evidence="3 4">
    <name type="scientific">Homarus americanus</name>
    <name type="common">American lobster</name>
    <dbReference type="NCBI Taxonomy" id="6706"/>
    <lineage>
        <taxon>Eukaryota</taxon>
        <taxon>Metazoa</taxon>
        <taxon>Ecdysozoa</taxon>
        <taxon>Arthropoda</taxon>
        <taxon>Crustacea</taxon>
        <taxon>Multicrustacea</taxon>
        <taxon>Malacostraca</taxon>
        <taxon>Eumalacostraca</taxon>
        <taxon>Eucarida</taxon>
        <taxon>Decapoda</taxon>
        <taxon>Pleocyemata</taxon>
        <taxon>Astacidea</taxon>
        <taxon>Nephropoidea</taxon>
        <taxon>Nephropidae</taxon>
        <taxon>Homarus</taxon>
    </lineage>
</organism>